<dbReference type="SUPFAM" id="SSF56300">
    <property type="entry name" value="Metallo-dependent phosphatases"/>
    <property type="match status" value="1"/>
</dbReference>
<dbReference type="CDD" id="cd00144">
    <property type="entry name" value="MPP_PPP_family"/>
    <property type="match status" value="1"/>
</dbReference>
<name>A0A1B8Q5Z1_MORLA</name>
<reference evidence="2 3" key="1">
    <citation type="submission" date="2016-06" db="EMBL/GenBank/DDBJ databases">
        <title>Draft genome of Moraxella lacunata CCUG 57757A.</title>
        <authorList>
            <person name="Salva-Serra F."/>
            <person name="Engstrom-Jakobsson H."/>
            <person name="Thorell K."/>
            <person name="Gonzales-Siles L."/>
            <person name="Karlsson R."/>
            <person name="Boulund F."/>
            <person name="Engstrand L."/>
            <person name="Kristiansson E."/>
            <person name="Moore E."/>
        </authorList>
    </citation>
    <scope>NUCLEOTIDE SEQUENCE [LARGE SCALE GENOMIC DNA]</scope>
    <source>
        <strain evidence="2 3">CCUG 57757A</strain>
    </source>
</reference>
<evidence type="ECO:0000313" key="3">
    <source>
        <dbReference type="Proteomes" id="UP000092607"/>
    </source>
</evidence>
<accession>A0A1B8Q5Z1</accession>
<dbReference type="Proteomes" id="UP000092607">
    <property type="component" value="Unassembled WGS sequence"/>
</dbReference>
<dbReference type="Gene3D" id="3.60.21.10">
    <property type="match status" value="1"/>
</dbReference>
<dbReference type="EMBL" id="LZMS01000037">
    <property type="protein sequence ID" value="OBX65135.1"/>
    <property type="molecule type" value="Genomic_DNA"/>
</dbReference>
<dbReference type="InterPro" id="IPR004843">
    <property type="entry name" value="Calcineurin-like_PHP"/>
</dbReference>
<dbReference type="GO" id="GO:0110154">
    <property type="term" value="P:RNA decapping"/>
    <property type="evidence" value="ECO:0007669"/>
    <property type="project" value="TreeGrafter"/>
</dbReference>
<evidence type="ECO:0000259" key="1">
    <source>
        <dbReference type="Pfam" id="PF00149"/>
    </source>
</evidence>
<organism evidence="2 3">
    <name type="scientific">Moraxella lacunata</name>
    <dbReference type="NCBI Taxonomy" id="477"/>
    <lineage>
        <taxon>Bacteria</taxon>
        <taxon>Pseudomonadati</taxon>
        <taxon>Pseudomonadota</taxon>
        <taxon>Gammaproteobacteria</taxon>
        <taxon>Moraxellales</taxon>
        <taxon>Moraxellaceae</taxon>
        <taxon>Moraxella</taxon>
    </lineage>
</organism>
<comment type="caution">
    <text evidence="2">The sequence shown here is derived from an EMBL/GenBank/DDBJ whole genome shotgun (WGS) entry which is preliminary data.</text>
</comment>
<proteinExistence type="predicted"/>
<dbReference type="RefSeq" id="WP_065255303.1">
    <property type="nucleotide sequence ID" value="NZ_JARDJM010000025.1"/>
</dbReference>
<dbReference type="InterPro" id="IPR050126">
    <property type="entry name" value="Ap4A_hydrolase"/>
</dbReference>
<protein>
    <recommendedName>
        <fullName evidence="1">Calcineurin-like phosphoesterase domain-containing protein</fullName>
    </recommendedName>
</protein>
<dbReference type="GO" id="GO:0005737">
    <property type="term" value="C:cytoplasm"/>
    <property type="evidence" value="ECO:0007669"/>
    <property type="project" value="TreeGrafter"/>
</dbReference>
<feature type="domain" description="Calcineurin-like phosphoesterase" evidence="1">
    <location>
        <begin position="3"/>
        <end position="156"/>
    </location>
</feature>
<gene>
    <name evidence="2" type="ORF">A9309_03550</name>
</gene>
<dbReference type="AlphaFoldDB" id="A0A1B8Q5Z1"/>
<dbReference type="Pfam" id="PF00149">
    <property type="entry name" value="Metallophos"/>
    <property type="match status" value="1"/>
</dbReference>
<dbReference type="PANTHER" id="PTHR42850:SF4">
    <property type="entry name" value="ZINC-DEPENDENT ENDOPOLYPHOSPHATASE"/>
    <property type="match status" value="1"/>
</dbReference>
<evidence type="ECO:0000313" key="2">
    <source>
        <dbReference type="EMBL" id="OBX65135.1"/>
    </source>
</evidence>
<dbReference type="InterPro" id="IPR029052">
    <property type="entry name" value="Metallo-depent_PP-like"/>
</dbReference>
<dbReference type="OrthoDB" id="5296354at2"/>
<sequence length="227" mass="25734">MTRIFAIGDIHGSRVALATLIDGIQPTLDDTLIFLGDYVNRGDDSKGVLDILMDLPNKCQTVFIMGNHELIMLAGLKYKDDFEFWLKVGGDKTLQSFCLMPMRSECLHLPFNYVGFLNNTVDYHETDDFIFCHASIHPYLPMDKQNDYALRWRKLESDHVGHVSGKTVICGHTEQRDGQVLFQNGIICIDTWAYGDGCLTAIEVNGKKLYQADNDGDFYITDVSNFF</sequence>
<dbReference type="GO" id="GO:0008803">
    <property type="term" value="F:bis(5'-nucleosyl)-tetraphosphatase (symmetrical) activity"/>
    <property type="evidence" value="ECO:0007669"/>
    <property type="project" value="TreeGrafter"/>
</dbReference>
<dbReference type="GO" id="GO:0016791">
    <property type="term" value="F:phosphatase activity"/>
    <property type="evidence" value="ECO:0007669"/>
    <property type="project" value="TreeGrafter"/>
</dbReference>
<dbReference type="PANTHER" id="PTHR42850">
    <property type="entry name" value="METALLOPHOSPHOESTERASE"/>
    <property type="match status" value="1"/>
</dbReference>